<reference evidence="8 9" key="1">
    <citation type="journal article" date="2014" name="Nature">
        <title>The genomic substrate for adaptive radiation in African cichlid fish.</title>
        <authorList>
            <person name="Brawand D."/>
            <person name="Wagner C.E."/>
            <person name="Li Y.I."/>
            <person name="Malinsky M."/>
            <person name="Keller I."/>
            <person name="Fan S."/>
            <person name="Simakov O."/>
            <person name="Ng A.Y."/>
            <person name="Lim Z.W."/>
            <person name="Bezault E."/>
            <person name="Turner-Maier J."/>
            <person name="Johnson J."/>
            <person name="Alcazar R."/>
            <person name="Noh H.J."/>
            <person name="Russell P."/>
            <person name="Aken B."/>
            <person name="Alfoldi J."/>
            <person name="Amemiya C."/>
            <person name="Azzouzi N."/>
            <person name="Baroiller J.F."/>
            <person name="Barloy-Hubler F."/>
            <person name="Berlin A."/>
            <person name="Bloomquist R."/>
            <person name="Carleton K.L."/>
            <person name="Conte M.A."/>
            <person name="D'Cotta H."/>
            <person name="Eshel O."/>
            <person name="Gaffney L."/>
            <person name="Galibert F."/>
            <person name="Gante H.F."/>
            <person name="Gnerre S."/>
            <person name="Greuter L."/>
            <person name="Guyon R."/>
            <person name="Haddad N.S."/>
            <person name="Haerty W."/>
            <person name="Harris R.M."/>
            <person name="Hofmann H.A."/>
            <person name="Hourlier T."/>
            <person name="Hulata G."/>
            <person name="Jaffe D.B."/>
            <person name="Lara M."/>
            <person name="Lee A.P."/>
            <person name="MacCallum I."/>
            <person name="Mwaiko S."/>
            <person name="Nikaido M."/>
            <person name="Nishihara H."/>
            <person name="Ozouf-Costaz C."/>
            <person name="Penman D.J."/>
            <person name="Przybylski D."/>
            <person name="Rakotomanga M."/>
            <person name="Renn S.C.P."/>
            <person name="Ribeiro F.J."/>
            <person name="Ron M."/>
            <person name="Salzburger W."/>
            <person name="Sanchez-Pulido L."/>
            <person name="Santos M.E."/>
            <person name="Searle S."/>
            <person name="Sharpe T."/>
            <person name="Swofford R."/>
            <person name="Tan F.J."/>
            <person name="Williams L."/>
            <person name="Young S."/>
            <person name="Yin S."/>
            <person name="Okada N."/>
            <person name="Kocher T.D."/>
            <person name="Miska E.A."/>
            <person name="Lander E.S."/>
            <person name="Venkatesh B."/>
            <person name="Fernald R.D."/>
            <person name="Meyer A."/>
            <person name="Ponting C.P."/>
            <person name="Streelman J.T."/>
            <person name="Lindblad-Toh K."/>
            <person name="Seehausen O."/>
            <person name="Di Palma F."/>
        </authorList>
    </citation>
    <scope>NUCLEOTIDE SEQUENCE</scope>
</reference>
<dbReference type="Pfam" id="PF17779">
    <property type="entry name" value="WHD_NOD2"/>
    <property type="match status" value="1"/>
</dbReference>
<dbReference type="SUPFAM" id="SSF52047">
    <property type="entry name" value="RNI-like"/>
    <property type="match status" value="1"/>
</dbReference>
<dbReference type="InterPro" id="IPR007111">
    <property type="entry name" value="NACHT_NTPase"/>
</dbReference>
<dbReference type="Proteomes" id="UP000265160">
    <property type="component" value="LG17"/>
</dbReference>
<dbReference type="Gene3D" id="3.40.50.300">
    <property type="entry name" value="P-loop containing nucleotide triphosphate hydrolases"/>
    <property type="match status" value="1"/>
</dbReference>
<evidence type="ECO:0000256" key="5">
    <source>
        <dbReference type="ARBA" id="ARBA00022741"/>
    </source>
</evidence>
<keyword evidence="9" id="KW-1185">Reference proteome</keyword>
<evidence type="ECO:0000256" key="3">
    <source>
        <dbReference type="ARBA" id="ARBA00022614"/>
    </source>
</evidence>
<evidence type="ECO:0000313" key="9">
    <source>
        <dbReference type="Proteomes" id="UP000265160"/>
    </source>
</evidence>
<dbReference type="InterPro" id="IPR041075">
    <property type="entry name" value="NOD1/2_WH"/>
</dbReference>
<sequence>TEETGSGTLFNRIFTELYITEGQSEEVHTQHEVWQLETVSMNKALHDTPVSCHDIFKALPDQQRCIRVVLTNGIAGIGKTFSVQKFTLDWAEGLENQRVSVVILLSFRELNLIRDDRYSLLDLLHVFHPTLQKVTAEQLTVCKPLFIFDGLDESRLSLDFTKGKLVSDVTQKSSVSELLTNLIKGNLLPSALIWITSRPAAANQIPPICVDRVTEVRGFTDAQKEEYFRRRFSDEEVSSKFISHMKTSRSLHVMCRIPVFCWITATVLEHMLTTEQRGELPKTLTDMYSHFLLVQTKRQHKYHEGYETSPQELTEADSEVLLKLGRLAFENLEKGNIMFYQEDLEQCGLDVTEASVYSGVCTEIFKRDCVIFQKSVYCFVHLSIQEFLAAVYMFHCHTNRKTEVLKHFLGNGEHVYCGDISSLDVFLSRVMQKSLQIKNGHLDLLVRFLYGLSLESNQRLLRGLLGETESTPEIIQRIISNLCKITNENTSPDRCINIFHCLMEMNELTVHQEILEFLKCKNGSEKELSEIHCSALAYMLQMSEVLDEFVLKKYNTSDEGRRRLIPSCSLSAISHVALFSALKSNPYHLKDLDLSYNNNLDDSGLKQLCCFLESPHCRLESLRLVPCINDQNILYVICMFYSLFRLELCSFSEIGCASLVSALKSNPSHLKHLDLGGNAIQDSGVKQLCGFLEIPLCRLETLMSVCLLSAITKSYNLCGKYGLCANLKTVHILWCCSLSEISCATLVSALRANPSNLKYLDLGVNKLQDSGVKHLCGFLEIPLCRLETLRSLDQGITELLDRLRCSLVPSDGSKHNVPEEFYWM</sequence>
<dbReference type="InterPro" id="IPR027417">
    <property type="entry name" value="P-loop_NTPase"/>
</dbReference>
<dbReference type="Pfam" id="PF13516">
    <property type="entry name" value="LRR_6"/>
    <property type="match status" value="3"/>
</dbReference>
<dbReference type="GeneTree" id="ENSGT01070000253760"/>
<evidence type="ECO:0000256" key="2">
    <source>
        <dbReference type="ARBA" id="ARBA00022490"/>
    </source>
</evidence>
<organism evidence="8 9">
    <name type="scientific">Maylandia zebra</name>
    <name type="common">zebra mbuna</name>
    <dbReference type="NCBI Taxonomy" id="106582"/>
    <lineage>
        <taxon>Eukaryota</taxon>
        <taxon>Metazoa</taxon>
        <taxon>Chordata</taxon>
        <taxon>Craniata</taxon>
        <taxon>Vertebrata</taxon>
        <taxon>Euteleostomi</taxon>
        <taxon>Actinopterygii</taxon>
        <taxon>Neopterygii</taxon>
        <taxon>Teleostei</taxon>
        <taxon>Neoteleostei</taxon>
        <taxon>Acanthomorphata</taxon>
        <taxon>Ovalentaria</taxon>
        <taxon>Cichlomorphae</taxon>
        <taxon>Cichliformes</taxon>
        <taxon>Cichlidae</taxon>
        <taxon>African cichlids</taxon>
        <taxon>Pseudocrenilabrinae</taxon>
        <taxon>Haplochromini</taxon>
        <taxon>Maylandia</taxon>
        <taxon>Maylandia zebra complex</taxon>
    </lineage>
</organism>
<dbReference type="InterPro" id="IPR001611">
    <property type="entry name" value="Leu-rich_rpt"/>
</dbReference>
<dbReference type="GO" id="GO:0005524">
    <property type="term" value="F:ATP binding"/>
    <property type="evidence" value="ECO:0007669"/>
    <property type="project" value="UniProtKB-KW"/>
</dbReference>
<keyword evidence="2" id="KW-0963">Cytoplasm</keyword>
<reference evidence="8" key="2">
    <citation type="submission" date="2025-08" db="UniProtKB">
        <authorList>
            <consortium name="Ensembl"/>
        </authorList>
    </citation>
    <scope>IDENTIFICATION</scope>
</reference>
<evidence type="ECO:0000256" key="6">
    <source>
        <dbReference type="ARBA" id="ARBA00022840"/>
    </source>
</evidence>
<proteinExistence type="predicted"/>
<dbReference type="AlphaFoldDB" id="A0A3P9CUV1"/>
<name>A0A3P9CUV1_9CICH</name>
<reference evidence="8" key="3">
    <citation type="submission" date="2025-09" db="UniProtKB">
        <authorList>
            <consortium name="Ensembl"/>
        </authorList>
    </citation>
    <scope>IDENTIFICATION</scope>
</reference>
<dbReference type="PANTHER" id="PTHR24106">
    <property type="entry name" value="NACHT, LRR AND CARD DOMAINS-CONTAINING"/>
    <property type="match status" value="1"/>
</dbReference>
<dbReference type="InterPro" id="IPR041267">
    <property type="entry name" value="NLRP_HD2"/>
</dbReference>
<dbReference type="SMART" id="SM01288">
    <property type="entry name" value="FISNA"/>
    <property type="match status" value="1"/>
</dbReference>
<comment type="subcellular location">
    <subcellularLocation>
        <location evidence="1">Cytoplasm</location>
    </subcellularLocation>
</comment>
<keyword evidence="6" id="KW-0067">ATP-binding</keyword>
<dbReference type="PROSITE" id="PS50837">
    <property type="entry name" value="NACHT"/>
    <property type="match status" value="1"/>
</dbReference>
<dbReference type="InterPro" id="IPR051261">
    <property type="entry name" value="NLR"/>
</dbReference>
<feature type="domain" description="NACHT" evidence="7">
    <location>
        <begin position="67"/>
        <end position="201"/>
    </location>
</feature>
<keyword evidence="4" id="KW-0677">Repeat</keyword>
<evidence type="ECO:0000259" key="7">
    <source>
        <dbReference type="PROSITE" id="PS50837"/>
    </source>
</evidence>
<dbReference type="Pfam" id="PF17776">
    <property type="entry name" value="NLRC4_HD2"/>
    <property type="match status" value="1"/>
</dbReference>
<evidence type="ECO:0000313" key="8">
    <source>
        <dbReference type="Ensembl" id="ENSMZEP00005026123.1"/>
    </source>
</evidence>
<accession>A0A3P9CUV1</accession>
<protein>
    <recommendedName>
        <fullName evidence="7">NACHT domain-containing protein</fullName>
    </recommendedName>
</protein>
<dbReference type="FunFam" id="3.40.50.300:FF:001524">
    <property type="entry name" value="Si:dkey-126g1.7"/>
    <property type="match status" value="1"/>
</dbReference>
<dbReference type="Ensembl" id="ENSMZET00005026965.1">
    <property type="protein sequence ID" value="ENSMZEP00005026123.1"/>
    <property type="gene ID" value="ENSMZEG00005019459.1"/>
</dbReference>
<dbReference type="Pfam" id="PF05729">
    <property type="entry name" value="NACHT"/>
    <property type="match status" value="1"/>
</dbReference>
<evidence type="ECO:0000256" key="1">
    <source>
        <dbReference type="ARBA" id="ARBA00004496"/>
    </source>
</evidence>
<dbReference type="InterPro" id="IPR032675">
    <property type="entry name" value="LRR_dom_sf"/>
</dbReference>
<dbReference type="SMART" id="SM00368">
    <property type="entry name" value="LRR_RI"/>
    <property type="match status" value="4"/>
</dbReference>
<keyword evidence="5" id="KW-0547">Nucleotide-binding</keyword>
<dbReference type="InterPro" id="IPR029495">
    <property type="entry name" value="NACHT-assoc"/>
</dbReference>
<dbReference type="Gene3D" id="3.80.10.10">
    <property type="entry name" value="Ribonuclease Inhibitor"/>
    <property type="match status" value="2"/>
</dbReference>
<dbReference type="Pfam" id="PF14484">
    <property type="entry name" value="FISNA"/>
    <property type="match status" value="1"/>
</dbReference>
<dbReference type="GO" id="GO:0005737">
    <property type="term" value="C:cytoplasm"/>
    <property type="evidence" value="ECO:0007669"/>
    <property type="project" value="UniProtKB-SubCell"/>
</dbReference>
<keyword evidence="3" id="KW-0433">Leucine-rich repeat</keyword>
<evidence type="ECO:0000256" key="4">
    <source>
        <dbReference type="ARBA" id="ARBA00022737"/>
    </source>
</evidence>